<evidence type="ECO:0000259" key="4">
    <source>
        <dbReference type="PROSITE" id="PS50893"/>
    </source>
</evidence>
<evidence type="ECO:0000256" key="3">
    <source>
        <dbReference type="SAM" id="MobiDB-lite"/>
    </source>
</evidence>
<evidence type="ECO:0000313" key="5">
    <source>
        <dbReference type="EMBL" id="QPI53845.1"/>
    </source>
</evidence>
<name>A0ABX6VWS6_STRMQ</name>
<protein>
    <submittedName>
        <fullName evidence="5">ATP-binding cassette domain-containing protein</fullName>
    </submittedName>
</protein>
<dbReference type="PROSITE" id="PS00211">
    <property type="entry name" value="ABC_TRANSPORTER_1"/>
    <property type="match status" value="1"/>
</dbReference>
<dbReference type="InterPro" id="IPR015854">
    <property type="entry name" value="ABC_transpr_LolD-like"/>
</dbReference>
<dbReference type="SUPFAM" id="SSF52540">
    <property type="entry name" value="P-loop containing nucleoside triphosphate hydrolases"/>
    <property type="match status" value="1"/>
</dbReference>
<dbReference type="InterPro" id="IPR003439">
    <property type="entry name" value="ABC_transporter-like_ATP-bd"/>
</dbReference>
<dbReference type="PANTHER" id="PTHR24220">
    <property type="entry name" value="IMPORT ATP-BINDING PROTEIN"/>
    <property type="match status" value="1"/>
</dbReference>
<proteinExistence type="predicted"/>
<dbReference type="PROSITE" id="PS50893">
    <property type="entry name" value="ABC_TRANSPORTER_2"/>
    <property type="match status" value="1"/>
</dbReference>
<dbReference type="Gene3D" id="3.40.50.300">
    <property type="entry name" value="P-loop containing nucleotide triphosphate hydrolases"/>
    <property type="match status" value="1"/>
</dbReference>
<evidence type="ECO:0000256" key="1">
    <source>
        <dbReference type="ARBA" id="ARBA00022741"/>
    </source>
</evidence>
<dbReference type="EMBL" id="CP065050">
    <property type="protein sequence ID" value="QPI53845.1"/>
    <property type="molecule type" value="Genomic_DNA"/>
</dbReference>
<keyword evidence="1" id="KW-0547">Nucleotide-binding</keyword>
<evidence type="ECO:0000256" key="2">
    <source>
        <dbReference type="ARBA" id="ARBA00022840"/>
    </source>
</evidence>
<sequence length="281" mass="29450">MTTVTPVQTPVRPGTPADAPGVPGVPGVPDDTVLSVRGLRKDFTLHTIDGRVVDALHGVDLDVRPGEHVALAGTSGAGKSTLLRCVYRTYLSGAGHIWFRTAGGELLDVAGLPDAEAADLRGQEIGYVSQFLRPQPRRSVISIVASAGVARGMDRTEAREAAAAALRQVAIAEHLWDMHATVLSGGQKQRVNIAAGTIAPPRLLLLDEPVSALDPANRAAVLDLIARLEETGTAVLSVFHDLDAIERLATRVVVLGGGRVLATGAPGEILRNPNLPLEVAR</sequence>
<evidence type="ECO:0000313" key="6">
    <source>
        <dbReference type="Proteomes" id="UP000663421"/>
    </source>
</evidence>
<dbReference type="PANTHER" id="PTHR24220:SF676">
    <property type="entry name" value="OLIGOPEPTIDE TRANSPORT ATP-BINDING PROTEIN AMIE"/>
    <property type="match status" value="1"/>
</dbReference>
<dbReference type="Proteomes" id="UP000663421">
    <property type="component" value="Chromosome"/>
</dbReference>
<dbReference type="GO" id="GO:0005524">
    <property type="term" value="F:ATP binding"/>
    <property type="evidence" value="ECO:0007669"/>
    <property type="project" value="UniProtKB-KW"/>
</dbReference>
<dbReference type="SMART" id="SM00382">
    <property type="entry name" value="AAA"/>
    <property type="match status" value="1"/>
</dbReference>
<keyword evidence="2 5" id="KW-0067">ATP-binding</keyword>
<feature type="region of interest" description="Disordered" evidence="3">
    <location>
        <begin position="1"/>
        <end position="27"/>
    </location>
</feature>
<reference evidence="5 6" key="1">
    <citation type="submission" date="2020-11" db="EMBL/GenBank/DDBJ databases">
        <title>Complete genome sequence unveiled secondary metabolic potentials in Streptomyces solisilvae HNM0141.</title>
        <authorList>
            <person name="Huang X."/>
        </authorList>
    </citation>
    <scope>NUCLEOTIDE SEQUENCE [LARGE SCALE GENOMIC DNA]</scope>
    <source>
        <strain evidence="5 6">HNM0141</strain>
    </source>
</reference>
<gene>
    <name evidence="5" type="ORF">I1A49_01895</name>
</gene>
<accession>A0ABX6VWS6</accession>
<dbReference type="InterPro" id="IPR003593">
    <property type="entry name" value="AAA+_ATPase"/>
</dbReference>
<dbReference type="InterPro" id="IPR017871">
    <property type="entry name" value="ABC_transporter-like_CS"/>
</dbReference>
<keyword evidence="6" id="KW-1185">Reference proteome</keyword>
<feature type="domain" description="ABC transporter" evidence="4">
    <location>
        <begin position="34"/>
        <end position="281"/>
    </location>
</feature>
<dbReference type="Pfam" id="PF00005">
    <property type="entry name" value="ABC_tran"/>
    <property type="match status" value="1"/>
</dbReference>
<organism evidence="5 6">
    <name type="scientific">Streptomyces malaysiensis</name>
    <dbReference type="NCBI Taxonomy" id="92644"/>
    <lineage>
        <taxon>Bacteria</taxon>
        <taxon>Bacillati</taxon>
        <taxon>Actinomycetota</taxon>
        <taxon>Actinomycetes</taxon>
        <taxon>Kitasatosporales</taxon>
        <taxon>Streptomycetaceae</taxon>
        <taxon>Streptomyces</taxon>
        <taxon>Streptomyces violaceusniger group</taxon>
    </lineage>
</organism>
<dbReference type="InterPro" id="IPR027417">
    <property type="entry name" value="P-loop_NTPase"/>
</dbReference>